<proteinExistence type="predicted"/>
<evidence type="ECO:0008006" key="4">
    <source>
        <dbReference type="Google" id="ProtNLM"/>
    </source>
</evidence>
<feature type="chain" id="PRO_5007372086" description="DUF4148 domain-containing protein" evidence="1">
    <location>
        <begin position="22"/>
        <end position="70"/>
    </location>
</feature>
<dbReference type="Pfam" id="PF13663">
    <property type="entry name" value="DUF4148"/>
    <property type="match status" value="1"/>
</dbReference>
<sequence>MKALLIAVSLAVSATAGVAGAAEAAQATAPQVMKSNTTQVTRAQVRAELVQAEKSGQLAYLESTLYKGGS</sequence>
<dbReference type="Proteomes" id="UP000027466">
    <property type="component" value="Unassembled WGS sequence"/>
</dbReference>
<keyword evidence="1" id="KW-0732">Signal</keyword>
<dbReference type="AlphaFoldDB" id="A0A069PF29"/>
<organism evidence="2 3">
    <name type="scientific">Caballeronia glathei</name>
    <dbReference type="NCBI Taxonomy" id="60547"/>
    <lineage>
        <taxon>Bacteria</taxon>
        <taxon>Pseudomonadati</taxon>
        <taxon>Pseudomonadota</taxon>
        <taxon>Betaproteobacteria</taxon>
        <taxon>Burkholderiales</taxon>
        <taxon>Burkholderiaceae</taxon>
        <taxon>Caballeronia</taxon>
    </lineage>
</organism>
<evidence type="ECO:0000256" key="1">
    <source>
        <dbReference type="SAM" id="SignalP"/>
    </source>
</evidence>
<evidence type="ECO:0000313" key="3">
    <source>
        <dbReference type="Proteomes" id="UP000027466"/>
    </source>
</evidence>
<name>A0A069PF29_9BURK</name>
<gene>
    <name evidence="2" type="ORF">BG61_39915</name>
</gene>
<feature type="signal peptide" evidence="1">
    <location>
        <begin position="1"/>
        <end position="21"/>
    </location>
</feature>
<comment type="caution">
    <text evidence="2">The sequence shown here is derived from an EMBL/GenBank/DDBJ whole genome shotgun (WGS) entry which is preliminary data.</text>
</comment>
<keyword evidence="3" id="KW-1185">Reference proteome</keyword>
<dbReference type="STRING" id="60547.GCA_000751215_06774"/>
<reference evidence="2 3" key="1">
    <citation type="submission" date="2014-03" db="EMBL/GenBank/DDBJ databases">
        <title>Draft Genome Sequences of Four Burkholderia Strains.</title>
        <authorList>
            <person name="Liu X.Y."/>
            <person name="Li C.X."/>
            <person name="Xu J.H."/>
        </authorList>
    </citation>
    <scope>NUCLEOTIDE SEQUENCE [LARGE SCALE GENOMIC DNA]</scope>
    <source>
        <strain evidence="2 3">DSM 50014</strain>
    </source>
</reference>
<dbReference type="EMBL" id="JFHC01000089">
    <property type="protein sequence ID" value="KDR38449.1"/>
    <property type="molecule type" value="Genomic_DNA"/>
</dbReference>
<protein>
    <recommendedName>
        <fullName evidence="4">DUF4148 domain-containing protein</fullName>
    </recommendedName>
</protein>
<dbReference type="RefSeq" id="WP_035940268.1">
    <property type="nucleotide sequence ID" value="NZ_CADFFX010000057.1"/>
</dbReference>
<evidence type="ECO:0000313" key="2">
    <source>
        <dbReference type="EMBL" id="KDR38449.1"/>
    </source>
</evidence>
<dbReference type="InterPro" id="IPR025421">
    <property type="entry name" value="DUF4148"/>
</dbReference>
<accession>A0A069PF29</accession>